<dbReference type="InterPro" id="IPR016192">
    <property type="entry name" value="APOBEC/CMP_deaminase_Zn-bd"/>
</dbReference>
<name>A0A7H9HVV8_9SACH</name>
<evidence type="ECO:0000313" key="5">
    <source>
        <dbReference type="EMBL" id="QLQ81046.1"/>
    </source>
</evidence>
<evidence type="ECO:0000256" key="1">
    <source>
        <dbReference type="ARBA" id="ARBA00022723"/>
    </source>
</evidence>
<dbReference type="InterPro" id="IPR002125">
    <property type="entry name" value="CMP_dCMP_dom"/>
</dbReference>
<sequence>MVSMSLQNGQLKAVYGMLEVHLKHMKSAIRLGKFALDNGETPVACVFVYEPSGEVLAYGMNYTNESLSGIAHAEFMAIEQLRGKFGGGEILKGVMRDIVVYVTVEPCVMCASALKQLEVGKVVFGCANERFGGNGTVLRVNGDSCTGGRGYVVVPGILRREAIMLLRYFYVRSNERAPKPRNKAERRLDRDTFPSLPWSKYIGRESFVAEFGEKMVCHFDGNTDIFGGLVDWDLIDEPCDWILEHLNRECQDFDLHRRKKIKLDV</sequence>
<dbReference type="EMBL" id="CP059271">
    <property type="protein sequence ID" value="QLQ81046.1"/>
    <property type="molecule type" value="Genomic_DNA"/>
</dbReference>
<dbReference type="OrthoDB" id="1701769at2759"/>
<accession>A0A7H9HVV8</accession>
<dbReference type="GO" id="GO:0052717">
    <property type="term" value="F:tRNA-specific adenosine-34 deaminase activity"/>
    <property type="evidence" value="ECO:0007669"/>
    <property type="project" value="TreeGrafter"/>
</dbReference>
<dbReference type="PANTHER" id="PTHR11079">
    <property type="entry name" value="CYTOSINE DEAMINASE FAMILY MEMBER"/>
    <property type="match status" value="1"/>
</dbReference>
<dbReference type="GO" id="GO:0008270">
    <property type="term" value="F:zinc ion binding"/>
    <property type="evidence" value="ECO:0007669"/>
    <property type="project" value="InterPro"/>
</dbReference>
<dbReference type="AlphaFoldDB" id="A0A7H9HVV8"/>
<keyword evidence="3" id="KW-0862">Zinc</keyword>
<dbReference type="CDD" id="cd01285">
    <property type="entry name" value="nucleoside_deaminase"/>
    <property type="match status" value="1"/>
</dbReference>
<dbReference type="GO" id="GO:0005634">
    <property type="term" value="C:nucleus"/>
    <property type="evidence" value="ECO:0007669"/>
    <property type="project" value="TreeGrafter"/>
</dbReference>
<evidence type="ECO:0000256" key="2">
    <source>
        <dbReference type="ARBA" id="ARBA00022801"/>
    </source>
</evidence>
<organism evidence="5 6">
    <name type="scientific">Torulaspora globosa</name>
    <dbReference type="NCBI Taxonomy" id="48254"/>
    <lineage>
        <taxon>Eukaryota</taxon>
        <taxon>Fungi</taxon>
        <taxon>Dikarya</taxon>
        <taxon>Ascomycota</taxon>
        <taxon>Saccharomycotina</taxon>
        <taxon>Saccharomycetes</taxon>
        <taxon>Saccharomycetales</taxon>
        <taxon>Saccharomycetaceae</taxon>
        <taxon>Torulaspora</taxon>
    </lineage>
</organism>
<proteinExistence type="predicted"/>
<evidence type="ECO:0000256" key="3">
    <source>
        <dbReference type="ARBA" id="ARBA00022833"/>
    </source>
</evidence>
<dbReference type="Gene3D" id="3.40.140.10">
    <property type="entry name" value="Cytidine Deaminase, domain 2"/>
    <property type="match status" value="1"/>
</dbReference>
<keyword evidence="6" id="KW-1185">Reference proteome</keyword>
<dbReference type="SUPFAM" id="SSF53927">
    <property type="entry name" value="Cytidine deaminase-like"/>
    <property type="match status" value="1"/>
</dbReference>
<dbReference type="GO" id="GO:0002100">
    <property type="term" value="P:tRNA wobble adenosine to inosine editing"/>
    <property type="evidence" value="ECO:0007669"/>
    <property type="project" value="TreeGrafter"/>
</dbReference>
<dbReference type="Pfam" id="PF00383">
    <property type="entry name" value="dCMP_cyt_deam_1"/>
    <property type="match status" value="1"/>
</dbReference>
<feature type="domain" description="CMP/dCMP-type deaminase" evidence="4">
    <location>
        <begin position="19"/>
        <end position="145"/>
    </location>
</feature>
<keyword evidence="1" id="KW-0479">Metal-binding</keyword>
<gene>
    <name evidence="5" type="ORF">HG537_0E04010</name>
</gene>
<keyword evidence="2" id="KW-0378">Hydrolase</keyword>
<protein>
    <recommendedName>
        <fullName evidence="4">CMP/dCMP-type deaminase domain-containing protein</fullName>
    </recommendedName>
</protein>
<evidence type="ECO:0000313" key="6">
    <source>
        <dbReference type="Proteomes" id="UP000510647"/>
    </source>
</evidence>
<dbReference type="Proteomes" id="UP000510647">
    <property type="component" value="Chromosome 5"/>
</dbReference>
<dbReference type="PANTHER" id="PTHR11079:SF149">
    <property type="entry name" value="TRNA-SPECIFIC ADENOSINE DEAMINASE 2"/>
    <property type="match status" value="1"/>
</dbReference>
<dbReference type="InterPro" id="IPR016193">
    <property type="entry name" value="Cytidine_deaminase-like"/>
</dbReference>
<dbReference type="GO" id="GO:0005737">
    <property type="term" value="C:cytoplasm"/>
    <property type="evidence" value="ECO:0007669"/>
    <property type="project" value="TreeGrafter"/>
</dbReference>
<dbReference type="PROSITE" id="PS00903">
    <property type="entry name" value="CYT_DCMP_DEAMINASES_1"/>
    <property type="match status" value="1"/>
</dbReference>
<reference evidence="5 6" key="1">
    <citation type="submission" date="2020-06" db="EMBL/GenBank/DDBJ databases">
        <title>The yeast mating-type switching endonuclease HO is a domesticated member of an unorthodox homing genetic element family.</title>
        <authorList>
            <person name="Coughlan A.Y."/>
            <person name="Lombardi L."/>
            <person name="Braun-Galleani S."/>
            <person name="Martos A.R."/>
            <person name="Galeote V."/>
            <person name="Bigey F."/>
            <person name="Dequin S."/>
            <person name="Byrne K.P."/>
            <person name="Wolfe K.H."/>
        </authorList>
    </citation>
    <scope>NUCLEOTIDE SEQUENCE [LARGE SCALE GENOMIC DNA]</scope>
    <source>
        <strain evidence="5 6">CBS2947</strain>
    </source>
</reference>
<evidence type="ECO:0000259" key="4">
    <source>
        <dbReference type="PROSITE" id="PS51747"/>
    </source>
</evidence>
<dbReference type="PROSITE" id="PS51747">
    <property type="entry name" value="CYT_DCMP_DEAMINASES_2"/>
    <property type="match status" value="1"/>
</dbReference>